<comment type="subcellular location">
    <subcellularLocation>
        <location evidence="1">Cell membrane</location>
        <topology evidence="1">Multi-pass membrane protein</topology>
    </subcellularLocation>
</comment>
<feature type="transmembrane region" description="Helical" evidence="8">
    <location>
        <begin position="323"/>
        <end position="342"/>
    </location>
</feature>
<keyword evidence="10" id="KW-1185">Reference proteome</keyword>
<evidence type="ECO:0000256" key="8">
    <source>
        <dbReference type="SAM" id="Phobius"/>
    </source>
</evidence>
<reference evidence="9" key="1">
    <citation type="journal article" date="2014" name="Int. J. Syst. Evol. Microbiol.">
        <title>Complete genome sequence of Corynebacterium casei LMG S-19264T (=DSM 44701T), isolated from a smear-ripened cheese.</title>
        <authorList>
            <consortium name="US DOE Joint Genome Institute (JGI-PGF)"/>
            <person name="Walter F."/>
            <person name="Albersmeier A."/>
            <person name="Kalinowski J."/>
            <person name="Ruckert C."/>
        </authorList>
    </citation>
    <scope>NUCLEOTIDE SEQUENCE</scope>
    <source>
        <strain evidence="9">JCM 13919</strain>
    </source>
</reference>
<dbReference type="GO" id="GO:0044038">
    <property type="term" value="P:cell wall macromolecule biosynthetic process"/>
    <property type="evidence" value="ECO:0007669"/>
    <property type="project" value="TreeGrafter"/>
</dbReference>
<feature type="transmembrane region" description="Helical" evidence="8">
    <location>
        <begin position="47"/>
        <end position="67"/>
    </location>
</feature>
<reference evidence="9" key="2">
    <citation type="submission" date="2020-09" db="EMBL/GenBank/DDBJ databases">
        <authorList>
            <person name="Sun Q."/>
            <person name="Ohkuma M."/>
        </authorList>
    </citation>
    <scope>NUCLEOTIDE SEQUENCE</scope>
    <source>
        <strain evidence="9">JCM 13919</strain>
    </source>
</reference>
<dbReference type="PANTHER" id="PTHR22926">
    <property type="entry name" value="PHOSPHO-N-ACETYLMURAMOYL-PENTAPEPTIDE-TRANSFERASE"/>
    <property type="match status" value="1"/>
</dbReference>
<feature type="binding site" evidence="7">
    <location>
        <position position="219"/>
    </location>
    <ligand>
        <name>Mg(2+)</name>
        <dbReference type="ChEBI" id="CHEBI:18420"/>
    </ligand>
</feature>
<comment type="caution">
    <text evidence="9">The sequence shown here is derived from an EMBL/GenBank/DDBJ whole genome shotgun (WGS) entry which is preliminary data.</text>
</comment>
<dbReference type="AlphaFoldDB" id="A0A917JQU4"/>
<dbReference type="OrthoDB" id="9783652at2"/>
<evidence type="ECO:0000256" key="2">
    <source>
        <dbReference type="ARBA" id="ARBA00022475"/>
    </source>
</evidence>
<dbReference type="GO" id="GO:0016780">
    <property type="term" value="F:phosphotransferase activity, for other substituted phosphate groups"/>
    <property type="evidence" value="ECO:0007669"/>
    <property type="project" value="InterPro"/>
</dbReference>
<keyword evidence="5 8" id="KW-1133">Transmembrane helix</keyword>
<sequence>MQYYAVYVVEIAKIMLITGCGIFILTPLARVLNLMDYPGGRKAHLKATPLIGGIAIFFGLVLSVYYLPISKELYHHVLLGSFILLLIGAVDDRFDIRPRLRLVIQISAIFYMILAGKFCLNYVGEIFYFTDIYLHKISIPLTLILTLGFINAINMLDGQDGLAGGVVLTESLLLFAVSYYLGQTQLALLLLTFIGLLAVFLLFNMPLPWRHRASVFLGDSGSNFMAFFIAWCVIYLSQIESQIIKPITLIWIVAFPFFDMTSACLIRTKQKRSWADPGHDHIHHLLRKFNIPVFWSTFLLSGLSLGYGLLGVLFAWGQVSEGLQSYLYLVCFASYLLFTNWLSREHRNIQSSFNSSIDFISK</sequence>
<evidence type="ECO:0000313" key="10">
    <source>
        <dbReference type="Proteomes" id="UP000630149"/>
    </source>
</evidence>
<evidence type="ECO:0000256" key="5">
    <source>
        <dbReference type="ARBA" id="ARBA00022989"/>
    </source>
</evidence>
<comment type="cofactor">
    <cofactor evidence="7">
        <name>Mg(2+)</name>
        <dbReference type="ChEBI" id="CHEBI:18420"/>
    </cofactor>
</comment>
<evidence type="ECO:0000256" key="3">
    <source>
        <dbReference type="ARBA" id="ARBA00022679"/>
    </source>
</evidence>
<organism evidence="9 10">
    <name type="scientific">Legionella impletisoli</name>
    <dbReference type="NCBI Taxonomy" id="343510"/>
    <lineage>
        <taxon>Bacteria</taxon>
        <taxon>Pseudomonadati</taxon>
        <taxon>Pseudomonadota</taxon>
        <taxon>Gammaproteobacteria</taxon>
        <taxon>Legionellales</taxon>
        <taxon>Legionellaceae</taxon>
        <taxon>Legionella</taxon>
    </lineage>
</organism>
<dbReference type="GO" id="GO:0005886">
    <property type="term" value="C:plasma membrane"/>
    <property type="evidence" value="ECO:0007669"/>
    <property type="project" value="UniProtKB-SubCell"/>
</dbReference>
<dbReference type="GO" id="GO:0046872">
    <property type="term" value="F:metal ion binding"/>
    <property type="evidence" value="ECO:0007669"/>
    <property type="project" value="UniProtKB-KW"/>
</dbReference>
<dbReference type="RefSeq" id="WP_131776248.1">
    <property type="nucleotide sequence ID" value="NZ_BMOB01000003.1"/>
</dbReference>
<keyword evidence="6 8" id="KW-0472">Membrane</keyword>
<feature type="transmembrane region" description="Helical" evidence="8">
    <location>
        <begin position="215"/>
        <end position="237"/>
    </location>
</feature>
<keyword evidence="7" id="KW-0479">Metal-binding</keyword>
<name>A0A917JQU4_9GAMM</name>
<keyword evidence="7" id="KW-0460">Magnesium</keyword>
<dbReference type="CDD" id="cd06853">
    <property type="entry name" value="GT_WecA_like"/>
    <property type="match status" value="1"/>
</dbReference>
<dbReference type="InterPro" id="IPR000715">
    <property type="entry name" value="Glycosyl_transferase_4"/>
</dbReference>
<dbReference type="Pfam" id="PF00953">
    <property type="entry name" value="Glycos_transf_4"/>
    <property type="match status" value="1"/>
</dbReference>
<keyword evidence="4 8" id="KW-0812">Transmembrane</keyword>
<dbReference type="PANTHER" id="PTHR22926:SF3">
    <property type="entry name" value="UNDECAPRENYL-PHOSPHATE ALPHA-N-ACETYLGLUCOSAMINYL 1-PHOSPHATE TRANSFERASE"/>
    <property type="match status" value="1"/>
</dbReference>
<feature type="transmembrane region" description="Helical" evidence="8">
    <location>
        <begin position="186"/>
        <end position="203"/>
    </location>
</feature>
<feature type="transmembrane region" description="Helical" evidence="8">
    <location>
        <begin position="6"/>
        <end position="26"/>
    </location>
</feature>
<dbReference type="Proteomes" id="UP000630149">
    <property type="component" value="Unassembled WGS sequence"/>
</dbReference>
<evidence type="ECO:0000256" key="6">
    <source>
        <dbReference type="ARBA" id="ARBA00023136"/>
    </source>
</evidence>
<feature type="binding site" evidence="7">
    <location>
        <position position="154"/>
    </location>
    <ligand>
        <name>Mg(2+)</name>
        <dbReference type="ChEBI" id="CHEBI:18420"/>
    </ligand>
</feature>
<evidence type="ECO:0000256" key="4">
    <source>
        <dbReference type="ARBA" id="ARBA00022692"/>
    </source>
</evidence>
<dbReference type="GO" id="GO:0009103">
    <property type="term" value="P:lipopolysaccharide biosynthetic process"/>
    <property type="evidence" value="ECO:0007669"/>
    <property type="project" value="TreeGrafter"/>
</dbReference>
<feature type="transmembrane region" description="Helical" evidence="8">
    <location>
        <begin position="73"/>
        <end position="90"/>
    </location>
</feature>
<evidence type="ECO:0000256" key="1">
    <source>
        <dbReference type="ARBA" id="ARBA00004651"/>
    </source>
</evidence>
<feature type="transmembrane region" description="Helical" evidence="8">
    <location>
        <begin position="293"/>
        <end position="317"/>
    </location>
</feature>
<protein>
    <submittedName>
        <fullName evidence="9">Undecaprenyl-phosphate alpha-N-acetylglucosaminyl 1-phosphate transferase</fullName>
    </submittedName>
</protein>
<dbReference type="GO" id="GO:0071555">
    <property type="term" value="P:cell wall organization"/>
    <property type="evidence" value="ECO:0007669"/>
    <property type="project" value="TreeGrafter"/>
</dbReference>
<feature type="transmembrane region" description="Helical" evidence="8">
    <location>
        <begin position="102"/>
        <end position="120"/>
    </location>
</feature>
<proteinExistence type="predicted"/>
<gene>
    <name evidence="9" type="primary">rfe</name>
    <name evidence="9" type="ORF">GCM10007966_08130</name>
</gene>
<keyword evidence="3 9" id="KW-0808">Transferase</keyword>
<feature type="transmembrane region" description="Helical" evidence="8">
    <location>
        <begin position="243"/>
        <end position="266"/>
    </location>
</feature>
<evidence type="ECO:0000313" key="9">
    <source>
        <dbReference type="EMBL" id="GGI81954.1"/>
    </source>
</evidence>
<dbReference type="EMBL" id="BMOB01000003">
    <property type="protein sequence ID" value="GGI81954.1"/>
    <property type="molecule type" value="Genomic_DNA"/>
</dbReference>
<keyword evidence="2" id="KW-1003">Cell membrane</keyword>
<feature type="transmembrane region" description="Helical" evidence="8">
    <location>
        <begin position="132"/>
        <end position="150"/>
    </location>
</feature>
<accession>A0A917JQU4</accession>
<evidence type="ECO:0000256" key="7">
    <source>
        <dbReference type="PIRSR" id="PIRSR600715-1"/>
    </source>
</evidence>